<evidence type="ECO:0000256" key="1">
    <source>
        <dbReference type="SAM" id="Phobius"/>
    </source>
</evidence>
<feature type="domain" description="DUF6613" evidence="2">
    <location>
        <begin position="27"/>
        <end position="171"/>
    </location>
</feature>
<dbReference type="InterPro" id="IPR012902">
    <property type="entry name" value="N_methyl_site"/>
</dbReference>
<keyword evidence="1" id="KW-1133">Transmembrane helix</keyword>
<evidence type="ECO:0000313" key="4">
    <source>
        <dbReference type="Proteomes" id="UP000823928"/>
    </source>
</evidence>
<evidence type="ECO:0000259" key="2">
    <source>
        <dbReference type="Pfam" id="PF20318"/>
    </source>
</evidence>
<organism evidence="3 4">
    <name type="scientific">Candidatus Scatousia excrementigallinarum</name>
    <dbReference type="NCBI Taxonomy" id="2840935"/>
    <lineage>
        <taxon>Bacteria</taxon>
        <taxon>Candidatus Scatousia</taxon>
    </lineage>
</organism>
<dbReference type="Pfam" id="PF07963">
    <property type="entry name" value="N_methyl"/>
    <property type="match status" value="1"/>
</dbReference>
<dbReference type="NCBIfam" id="TIGR02532">
    <property type="entry name" value="IV_pilin_GFxxxE"/>
    <property type="match status" value="1"/>
</dbReference>
<protein>
    <submittedName>
        <fullName evidence="3">Prepilin-type N-terminal cleavage/methylation domain-containing protein</fullName>
    </submittedName>
</protein>
<proteinExistence type="predicted"/>
<evidence type="ECO:0000313" key="3">
    <source>
        <dbReference type="EMBL" id="HIS37648.1"/>
    </source>
</evidence>
<dbReference type="AlphaFoldDB" id="A0A9D1F155"/>
<dbReference type="InterPro" id="IPR045584">
    <property type="entry name" value="Pilin-like"/>
</dbReference>
<keyword evidence="1" id="KW-0472">Membrane</keyword>
<dbReference type="EMBL" id="DVIU01000281">
    <property type="protein sequence ID" value="HIS37648.1"/>
    <property type="molecule type" value="Genomic_DNA"/>
</dbReference>
<accession>A0A9D1F155</accession>
<reference evidence="3" key="2">
    <citation type="journal article" date="2021" name="PeerJ">
        <title>Extensive microbial diversity within the chicken gut microbiome revealed by metagenomics and culture.</title>
        <authorList>
            <person name="Gilroy R."/>
            <person name="Ravi A."/>
            <person name="Getino M."/>
            <person name="Pursley I."/>
            <person name="Horton D.L."/>
            <person name="Alikhan N.F."/>
            <person name="Baker D."/>
            <person name="Gharbi K."/>
            <person name="Hall N."/>
            <person name="Watson M."/>
            <person name="Adriaenssens E.M."/>
            <person name="Foster-Nyarko E."/>
            <person name="Jarju S."/>
            <person name="Secka A."/>
            <person name="Antonio M."/>
            <person name="Oren A."/>
            <person name="Chaudhuri R.R."/>
            <person name="La Ragione R."/>
            <person name="Hildebrand F."/>
            <person name="Pallen M.J."/>
        </authorList>
    </citation>
    <scope>NUCLEOTIDE SEQUENCE</scope>
    <source>
        <strain evidence="3">6276</strain>
    </source>
</reference>
<gene>
    <name evidence="3" type="ORF">IAC10_13665</name>
</gene>
<reference evidence="3" key="1">
    <citation type="submission" date="2020-10" db="EMBL/GenBank/DDBJ databases">
        <authorList>
            <person name="Gilroy R."/>
        </authorList>
    </citation>
    <scope>NUCLEOTIDE SEQUENCE</scope>
    <source>
        <strain evidence="3">6276</strain>
    </source>
</reference>
<dbReference type="Gene3D" id="3.30.700.10">
    <property type="entry name" value="Glycoprotein, Type 4 Pilin"/>
    <property type="match status" value="1"/>
</dbReference>
<name>A0A9D1F155_9BACT</name>
<dbReference type="Proteomes" id="UP000823928">
    <property type="component" value="Unassembled WGS sequence"/>
</dbReference>
<feature type="transmembrane region" description="Helical" evidence="1">
    <location>
        <begin position="6"/>
        <end position="25"/>
    </location>
</feature>
<comment type="caution">
    <text evidence="3">The sequence shown here is derived from an EMBL/GenBank/DDBJ whole genome shotgun (WGS) entry which is preliminary data.</text>
</comment>
<dbReference type="SUPFAM" id="SSF54523">
    <property type="entry name" value="Pili subunits"/>
    <property type="match status" value="1"/>
</dbReference>
<keyword evidence="1" id="KW-0812">Transmembrane</keyword>
<sequence>MGKGFTLAEVLITLGIIGVVAAMTLPSLINNTKGKELEARYKKAYSIITQAVNRMNAEQGFIANWSSYTACTDEFAEVFNKYFIMAVNCGKAGCSTFNDDDGNYLTNYKSYTGKTASAIWFDDGQFVVADSMFISINHCTKSNKILISVDINGKDKNPNRYGQDFFVFQIQDDGKVLPMGAKGTSAGGAGFDSSKQSADDFCNNTSTSTLNGFTCAYKASTDKSFFSNLPK</sequence>
<dbReference type="Pfam" id="PF20318">
    <property type="entry name" value="DUF6613"/>
    <property type="match status" value="1"/>
</dbReference>
<dbReference type="InterPro" id="IPR046721">
    <property type="entry name" value="DUF6613"/>
</dbReference>